<comment type="caution">
    <text evidence="7">The sequence shown here is derived from an EMBL/GenBank/DDBJ whole genome shotgun (WGS) entry which is preliminary data.</text>
</comment>
<dbReference type="OrthoDB" id="1919336at2759"/>
<dbReference type="GO" id="GO:0005634">
    <property type="term" value="C:nucleus"/>
    <property type="evidence" value="ECO:0007669"/>
    <property type="project" value="UniProtKB-SubCell"/>
</dbReference>
<sequence>MGQKKQITMVSVTAEDAAEIGTLFGKLSNSFAKIAQHSISGYEDHGILEKGKRRKIVKDPNAPKKPLSAYFLYCSEHRKAVIASEPNISSQDISRKLGEMWKALPAEARKIYEDRFARGKESYDRENQEYLKRKDALGANVVDIVPQHTIPSASIFDQIQSLAYNKISDADITRVLDAQSSGMGILGVDKQKKKKKSNGSADVKKAIEEDDSSKKGKKKK</sequence>
<dbReference type="PANTHER" id="PTHR48112">
    <property type="entry name" value="HIGH MOBILITY GROUP PROTEIN DSP1"/>
    <property type="match status" value="1"/>
</dbReference>
<dbReference type="InterPro" id="IPR036910">
    <property type="entry name" value="HMG_box_dom_sf"/>
</dbReference>
<dbReference type="Proteomes" id="UP000188320">
    <property type="component" value="Unassembled WGS sequence"/>
</dbReference>
<dbReference type="Pfam" id="PF00505">
    <property type="entry name" value="HMG_box"/>
    <property type="match status" value="1"/>
</dbReference>
<evidence type="ECO:0000256" key="5">
    <source>
        <dbReference type="SAM" id="MobiDB-lite"/>
    </source>
</evidence>
<keyword evidence="2 4" id="KW-0238">DNA-binding</keyword>
<evidence type="ECO:0000256" key="2">
    <source>
        <dbReference type="ARBA" id="ARBA00023125"/>
    </source>
</evidence>
<dbReference type="InterPro" id="IPR009071">
    <property type="entry name" value="HMG_box_dom"/>
</dbReference>
<proteinExistence type="predicted"/>
<protein>
    <submittedName>
        <fullName evidence="7">High mobility group-T protein</fullName>
    </submittedName>
</protein>
<dbReference type="PRINTS" id="PR00886">
    <property type="entry name" value="HIGHMOBLTY12"/>
</dbReference>
<feature type="DNA-binding region" description="HMG box" evidence="4">
    <location>
        <begin position="63"/>
        <end position="131"/>
    </location>
</feature>
<evidence type="ECO:0000256" key="3">
    <source>
        <dbReference type="ARBA" id="ARBA00023242"/>
    </source>
</evidence>
<keyword evidence="8" id="KW-1185">Reference proteome</keyword>
<comment type="subcellular location">
    <subcellularLocation>
        <location evidence="1">Nucleus</location>
    </subcellularLocation>
</comment>
<evidence type="ECO:0000256" key="4">
    <source>
        <dbReference type="PROSITE-ProRule" id="PRU00267"/>
    </source>
</evidence>
<evidence type="ECO:0000256" key="1">
    <source>
        <dbReference type="ARBA" id="ARBA00004123"/>
    </source>
</evidence>
<dbReference type="SMART" id="SM00398">
    <property type="entry name" value="HMG"/>
    <property type="match status" value="1"/>
</dbReference>
<reference evidence="8" key="1">
    <citation type="submission" date="2017-01" db="EMBL/GenBank/DDBJ databases">
        <authorList>
            <person name="Wang Y."/>
            <person name="White M."/>
            <person name="Kvist S."/>
            <person name="Moncalvo J.-M."/>
        </authorList>
    </citation>
    <scope>NUCLEOTIDE SEQUENCE [LARGE SCALE GENOMIC DNA]</scope>
    <source>
        <strain evidence="8">COL-18-3</strain>
    </source>
</reference>
<dbReference type="AlphaFoldDB" id="A0A1R1PTT5"/>
<accession>A0A1R1PTT5</accession>
<feature type="region of interest" description="Disordered" evidence="5">
    <location>
        <begin position="186"/>
        <end position="220"/>
    </location>
</feature>
<name>A0A1R1PTT5_ZANCU</name>
<organism evidence="7 8">
    <name type="scientific">Zancudomyces culisetae</name>
    <name type="common">Gut fungus</name>
    <name type="synonym">Smittium culisetae</name>
    <dbReference type="NCBI Taxonomy" id="1213189"/>
    <lineage>
        <taxon>Eukaryota</taxon>
        <taxon>Fungi</taxon>
        <taxon>Fungi incertae sedis</taxon>
        <taxon>Zoopagomycota</taxon>
        <taxon>Kickxellomycotina</taxon>
        <taxon>Harpellomycetes</taxon>
        <taxon>Harpellales</taxon>
        <taxon>Legeriomycetaceae</taxon>
        <taxon>Zancudomyces</taxon>
    </lineage>
</organism>
<dbReference type="PROSITE" id="PS50118">
    <property type="entry name" value="HMG_BOX_2"/>
    <property type="match status" value="1"/>
</dbReference>
<dbReference type="GO" id="GO:0003677">
    <property type="term" value="F:DNA binding"/>
    <property type="evidence" value="ECO:0007669"/>
    <property type="project" value="UniProtKB-UniRule"/>
</dbReference>
<gene>
    <name evidence="7" type="ORF">AX774_g2177</name>
</gene>
<dbReference type="InterPro" id="IPR050342">
    <property type="entry name" value="HMGB"/>
</dbReference>
<feature type="domain" description="HMG box" evidence="6">
    <location>
        <begin position="63"/>
        <end position="131"/>
    </location>
</feature>
<evidence type="ECO:0000313" key="8">
    <source>
        <dbReference type="Proteomes" id="UP000188320"/>
    </source>
</evidence>
<dbReference type="PANTHER" id="PTHR48112:SF32">
    <property type="entry name" value="HIGH MOBILITY GROUP PROTEIN B3"/>
    <property type="match status" value="1"/>
</dbReference>
<evidence type="ECO:0000259" key="6">
    <source>
        <dbReference type="PROSITE" id="PS50118"/>
    </source>
</evidence>
<keyword evidence="3 4" id="KW-0539">Nucleus</keyword>
<dbReference type="EMBL" id="LSSK01000219">
    <property type="protein sequence ID" value="OMH84302.1"/>
    <property type="molecule type" value="Genomic_DNA"/>
</dbReference>
<evidence type="ECO:0000313" key="7">
    <source>
        <dbReference type="EMBL" id="OMH84302.1"/>
    </source>
</evidence>
<dbReference type="SUPFAM" id="SSF47095">
    <property type="entry name" value="HMG-box"/>
    <property type="match status" value="1"/>
</dbReference>
<dbReference type="Gene3D" id="1.10.30.10">
    <property type="entry name" value="High mobility group box domain"/>
    <property type="match status" value="1"/>
</dbReference>